<evidence type="ECO:0000313" key="1">
    <source>
        <dbReference type="EMBL" id="MCQ1529545.1"/>
    </source>
</evidence>
<name>A0ABT1NE54_9FIRM</name>
<gene>
    <name evidence="1" type="ORF">LJD61_08260</name>
</gene>
<sequence>MEWSCKYGADNKPNQQQIINFVRSSLWETLNNHLHQIYMTEPKYNYSNCSMQPGWNVKYSKNGKSLCTLYPMEGYFIVLVVIGRKEMPEAEFLIPFLSEYAQKVFRETRVGQGEKWLMLDVQNFNTVLDIMKLLALRMKPKINIEMESQYVQNIQNHLEATTRNERFVYSQDN</sequence>
<dbReference type="Proteomes" id="UP001651880">
    <property type="component" value="Unassembled WGS sequence"/>
</dbReference>
<dbReference type="Pfam" id="PF12663">
    <property type="entry name" value="DUF3788"/>
    <property type="match status" value="1"/>
</dbReference>
<accession>A0ABT1NE54</accession>
<evidence type="ECO:0000313" key="2">
    <source>
        <dbReference type="Proteomes" id="UP001651880"/>
    </source>
</evidence>
<organism evidence="1 2">
    <name type="scientific">Lutispora saccharofermentans</name>
    <dbReference type="NCBI Taxonomy" id="3024236"/>
    <lineage>
        <taxon>Bacteria</taxon>
        <taxon>Bacillati</taxon>
        <taxon>Bacillota</taxon>
        <taxon>Clostridia</taxon>
        <taxon>Lutisporales</taxon>
        <taxon>Lutisporaceae</taxon>
        <taxon>Lutispora</taxon>
    </lineage>
</organism>
<reference evidence="1 2" key="1">
    <citation type="submission" date="2021-10" db="EMBL/GenBank/DDBJ databases">
        <title>Lutispora strain m25 sp. nov., a thermophilic, non-spore-forming bacterium isolated from a lab-scale methanogenic bioreactor digesting anaerobic sludge.</title>
        <authorList>
            <person name="El Houari A."/>
            <person name="Mcdonald J."/>
        </authorList>
    </citation>
    <scope>NUCLEOTIDE SEQUENCE [LARGE SCALE GENOMIC DNA]</scope>
    <source>
        <strain evidence="2">m25</strain>
    </source>
</reference>
<comment type="caution">
    <text evidence="1">The sequence shown here is derived from an EMBL/GenBank/DDBJ whole genome shotgun (WGS) entry which is preliminary data.</text>
</comment>
<keyword evidence="2" id="KW-1185">Reference proteome</keyword>
<proteinExistence type="predicted"/>
<protein>
    <submittedName>
        <fullName evidence="1">DUF3788 domain-containing protein</fullName>
    </submittedName>
</protein>
<dbReference type="RefSeq" id="WP_255227235.1">
    <property type="nucleotide sequence ID" value="NZ_JAJEKE010000006.1"/>
</dbReference>
<dbReference type="EMBL" id="JAJEKE010000006">
    <property type="protein sequence ID" value="MCQ1529545.1"/>
    <property type="molecule type" value="Genomic_DNA"/>
</dbReference>
<dbReference type="InterPro" id="IPR024265">
    <property type="entry name" value="DUF3788"/>
</dbReference>